<dbReference type="RefSeq" id="WP_066547184.1">
    <property type="nucleotide sequence ID" value="NZ_MASJ01000038.1"/>
</dbReference>
<dbReference type="STRING" id="33978.A6M13_05060"/>
<feature type="chain" id="PRO_5008649001" description="SLH domain-containing protein" evidence="1">
    <location>
        <begin position="27"/>
        <end position="379"/>
    </location>
</feature>
<dbReference type="PANTHER" id="PTHR43308:SF5">
    <property type="entry name" value="S-LAYER PROTEIN _ PEPTIDOGLYCAN ENDO-BETA-N-ACETYLGLUCOSAMINIDASE"/>
    <property type="match status" value="1"/>
</dbReference>
<feature type="domain" description="SLH" evidence="2">
    <location>
        <begin position="89"/>
        <end position="141"/>
    </location>
</feature>
<protein>
    <recommendedName>
        <fullName evidence="2">SLH domain-containing protein</fullName>
    </recommendedName>
</protein>
<dbReference type="Pfam" id="PF00395">
    <property type="entry name" value="SLH"/>
    <property type="match status" value="3"/>
</dbReference>
<dbReference type="AlphaFoldDB" id="A0A1C0Y8D4"/>
<dbReference type="InterPro" id="IPR051465">
    <property type="entry name" value="Cell_Envelope_Struct_Comp"/>
</dbReference>
<comment type="caution">
    <text evidence="3">The sequence shown here is derived from an EMBL/GenBank/DDBJ whole genome shotgun (WGS) entry which is preliminary data.</text>
</comment>
<sequence length="379" mass="41696">MKMLKRFGKIAALTAMLAAFPTVSSAASFVDVSEKHGAKAEIEFLAEKKVIRGYEDGTFKPSKHVTKAQVATMLARALQLDVTTASNAQLTDVPKTHGSYKEISAIVNAGIMPGGEFKPYLDITRGEMAAALVNAFNLKGNGKITFSDVPANHPAAKVIDALATNGITRGYEDGTFGPEKPLQRAHFSSFLARVLEPSFIKTSQNSTTAGSKKPGTETISVNMNENYIYTYSTRTYVGADYWHEEELRSTGETADGWDEWQLTSELGGDYMFQTRDTDSAYEYTLPKADSALGHIYTIPYPLKKGTTWLDATGEISYEIIDVRESHRTKAMTFKNIYVIEATQNGESSLVYYANGFGEILTMSPNGDVLRELIRVHQVK</sequence>
<accession>A0A1C0Y8D4</accession>
<feature type="signal peptide" evidence="1">
    <location>
        <begin position="1"/>
        <end position="26"/>
    </location>
</feature>
<evidence type="ECO:0000313" key="4">
    <source>
        <dbReference type="Proteomes" id="UP000093199"/>
    </source>
</evidence>
<dbReference type="EMBL" id="MASJ01000038">
    <property type="protein sequence ID" value="OCS83395.1"/>
    <property type="molecule type" value="Genomic_DNA"/>
</dbReference>
<name>A0A1C0Y8D4_9BACL</name>
<feature type="domain" description="SLH" evidence="2">
    <location>
        <begin position="25"/>
        <end position="88"/>
    </location>
</feature>
<keyword evidence="4" id="KW-1185">Reference proteome</keyword>
<dbReference type="Proteomes" id="UP000093199">
    <property type="component" value="Unassembled WGS sequence"/>
</dbReference>
<evidence type="ECO:0000313" key="3">
    <source>
        <dbReference type="EMBL" id="OCS83395.1"/>
    </source>
</evidence>
<dbReference type="PROSITE" id="PS51272">
    <property type="entry name" value="SLH"/>
    <property type="match status" value="3"/>
</dbReference>
<dbReference type="PANTHER" id="PTHR43308">
    <property type="entry name" value="OUTER MEMBRANE PROTEIN ALPHA-RELATED"/>
    <property type="match status" value="1"/>
</dbReference>
<evidence type="ECO:0000259" key="2">
    <source>
        <dbReference type="PROSITE" id="PS51272"/>
    </source>
</evidence>
<evidence type="ECO:0000256" key="1">
    <source>
        <dbReference type="SAM" id="SignalP"/>
    </source>
</evidence>
<keyword evidence="1" id="KW-0732">Signal</keyword>
<feature type="domain" description="SLH" evidence="2">
    <location>
        <begin position="142"/>
        <end position="205"/>
    </location>
</feature>
<gene>
    <name evidence="3" type="ORF">A6M13_05060</name>
</gene>
<dbReference type="InterPro" id="IPR001119">
    <property type="entry name" value="SLH_dom"/>
</dbReference>
<organism evidence="3 4">
    <name type="scientific">Caryophanon tenue</name>
    <dbReference type="NCBI Taxonomy" id="33978"/>
    <lineage>
        <taxon>Bacteria</taxon>
        <taxon>Bacillati</taxon>
        <taxon>Bacillota</taxon>
        <taxon>Bacilli</taxon>
        <taxon>Bacillales</taxon>
        <taxon>Caryophanaceae</taxon>
        <taxon>Caryophanon</taxon>
    </lineage>
</organism>
<proteinExistence type="predicted"/>
<reference evidence="3 4" key="1">
    <citation type="submission" date="2016-07" db="EMBL/GenBank/DDBJ databases">
        <title>Caryophanon tenue genome sequencing.</title>
        <authorList>
            <person name="Verma A."/>
            <person name="Pal Y."/>
            <person name="Krishnamurthi S."/>
        </authorList>
    </citation>
    <scope>NUCLEOTIDE SEQUENCE [LARGE SCALE GENOMIC DNA]</scope>
    <source>
        <strain evidence="3 4">DSM 14152</strain>
    </source>
</reference>